<accession>A0AAN8C772</accession>
<comment type="caution">
    <text evidence="2">The sequence shown here is derived from an EMBL/GenBank/DDBJ whole genome shotgun (WGS) entry which is preliminary data.</text>
</comment>
<gene>
    <name evidence="2" type="ORF">CgunFtcFv8_010003</name>
</gene>
<protein>
    <submittedName>
        <fullName evidence="2">Uncharacterized protein</fullName>
    </submittedName>
</protein>
<sequence>MGFLISTDPPPIRPTPDQTHPRSDPPPIRPTPDRPAGPDPLHHVFSGLTSDPSTLMELQLRVAHTTSRRSHRRCLR</sequence>
<keyword evidence="3" id="KW-1185">Reference proteome</keyword>
<organism evidence="2 3">
    <name type="scientific">Champsocephalus gunnari</name>
    <name type="common">Mackerel icefish</name>
    <dbReference type="NCBI Taxonomy" id="52237"/>
    <lineage>
        <taxon>Eukaryota</taxon>
        <taxon>Metazoa</taxon>
        <taxon>Chordata</taxon>
        <taxon>Craniata</taxon>
        <taxon>Vertebrata</taxon>
        <taxon>Euteleostomi</taxon>
        <taxon>Actinopterygii</taxon>
        <taxon>Neopterygii</taxon>
        <taxon>Teleostei</taxon>
        <taxon>Neoteleostei</taxon>
        <taxon>Acanthomorphata</taxon>
        <taxon>Eupercaria</taxon>
        <taxon>Perciformes</taxon>
        <taxon>Notothenioidei</taxon>
        <taxon>Channichthyidae</taxon>
        <taxon>Champsocephalus</taxon>
    </lineage>
</organism>
<dbReference type="Proteomes" id="UP001331515">
    <property type="component" value="Unassembled WGS sequence"/>
</dbReference>
<dbReference type="AlphaFoldDB" id="A0AAN8C772"/>
<reference evidence="2 3" key="1">
    <citation type="journal article" date="2023" name="Mol. Biol. Evol.">
        <title>Genomics of Secondarily Temperate Adaptation in the Only Non-Antarctic Icefish.</title>
        <authorList>
            <person name="Rivera-Colon A.G."/>
            <person name="Rayamajhi N."/>
            <person name="Minhas B.F."/>
            <person name="Madrigal G."/>
            <person name="Bilyk K.T."/>
            <person name="Yoon V."/>
            <person name="Hune M."/>
            <person name="Gregory S."/>
            <person name="Cheng C.H.C."/>
            <person name="Catchen J.M."/>
        </authorList>
    </citation>
    <scope>NUCLEOTIDE SEQUENCE [LARGE SCALE GENOMIC DNA]</scope>
    <source>
        <tissue evidence="2">White muscle</tissue>
    </source>
</reference>
<feature type="region of interest" description="Disordered" evidence="1">
    <location>
        <begin position="1"/>
        <end position="50"/>
    </location>
</feature>
<evidence type="ECO:0000256" key="1">
    <source>
        <dbReference type="SAM" id="MobiDB-lite"/>
    </source>
</evidence>
<evidence type="ECO:0000313" key="2">
    <source>
        <dbReference type="EMBL" id="KAK5896398.1"/>
    </source>
</evidence>
<proteinExistence type="predicted"/>
<evidence type="ECO:0000313" key="3">
    <source>
        <dbReference type="Proteomes" id="UP001331515"/>
    </source>
</evidence>
<feature type="compositionally biased region" description="Pro residues" evidence="1">
    <location>
        <begin position="24"/>
        <end position="38"/>
    </location>
</feature>
<name>A0AAN8C772_CHAGU</name>
<dbReference type="EMBL" id="JAURVH010001534">
    <property type="protein sequence ID" value="KAK5896398.1"/>
    <property type="molecule type" value="Genomic_DNA"/>
</dbReference>